<proteinExistence type="predicted"/>
<evidence type="ECO:0000256" key="1">
    <source>
        <dbReference type="ARBA" id="ARBA00004127"/>
    </source>
</evidence>
<sequence length="153" mass="17279">MFGMLGTKKLEEGYRKFESKAKEYIKKPDQNDVLLKDAGKKADDHKGSLAEVWDNLQLLFDLVGAWRRGEYQTIPTKSIVTIIASIIYFVSPIDLVPDFLIGLGLVDDAAVIGFVLKQISGDLERFRIWRESHPASNTIIEEIPLEKDTQSPN</sequence>
<evidence type="ECO:0000256" key="4">
    <source>
        <dbReference type="ARBA" id="ARBA00023136"/>
    </source>
</evidence>
<keyword evidence="3" id="KW-1133">Transmembrane helix</keyword>
<protein>
    <recommendedName>
        <fullName evidence="5">DUF1232 domain-containing protein</fullName>
    </recommendedName>
</protein>
<gene>
    <name evidence="6" type="ORF">JCM21738_3373</name>
</gene>
<dbReference type="InterPro" id="IPR010652">
    <property type="entry name" value="DUF1232"/>
</dbReference>
<keyword evidence="2" id="KW-0812">Transmembrane</keyword>
<comment type="caution">
    <text evidence="6">The sequence shown here is derived from an EMBL/GenBank/DDBJ whole genome shotgun (WGS) entry which is preliminary data.</text>
</comment>
<organism evidence="6 7">
    <name type="scientific">Mesobacillus boroniphilus JCM 21738</name>
    <dbReference type="NCBI Taxonomy" id="1294265"/>
    <lineage>
        <taxon>Bacteria</taxon>
        <taxon>Bacillati</taxon>
        <taxon>Bacillota</taxon>
        <taxon>Bacilli</taxon>
        <taxon>Bacillales</taxon>
        <taxon>Bacillaceae</taxon>
        <taxon>Mesobacillus</taxon>
    </lineage>
</organism>
<dbReference type="Pfam" id="PF06803">
    <property type="entry name" value="DUF1232"/>
    <property type="match status" value="1"/>
</dbReference>
<evidence type="ECO:0000256" key="3">
    <source>
        <dbReference type="ARBA" id="ARBA00022989"/>
    </source>
</evidence>
<feature type="domain" description="DUF1232" evidence="5">
    <location>
        <begin position="79"/>
        <end position="114"/>
    </location>
</feature>
<keyword evidence="7" id="KW-1185">Reference proteome</keyword>
<dbReference type="Proteomes" id="UP000018949">
    <property type="component" value="Unassembled WGS sequence"/>
</dbReference>
<dbReference type="GO" id="GO:0012505">
    <property type="term" value="C:endomembrane system"/>
    <property type="evidence" value="ECO:0007669"/>
    <property type="project" value="UniProtKB-SubCell"/>
</dbReference>
<evidence type="ECO:0000256" key="2">
    <source>
        <dbReference type="ARBA" id="ARBA00022692"/>
    </source>
</evidence>
<dbReference type="EMBL" id="BAUW01000045">
    <property type="protein sequence ID" value="GAE46468.1"/>
    <property type="molecule type" value="Genomic_DNA"/>
</dbReference>
<evidence type="ECO:0000313" key="6">
    <source>
        <dbReference type="EMBL" id="GAE46468.1"/>
    </source>
</evidence>
<reference evidence="6 7" key="1">
    <citation type="submission" date="2013-12" db="EMBL/GenBank/DDBJ databases">
        <title>NBRP : Genome information of microbial organism related human and environment.</title>
        <authorList>
            <person name="Hattori M."/>
            <person name="Oshima K."/>
            <person name="Inaba H."/>
            <person name="Suda W."/>
            <person name="Sakamoto M."/>
            <person name="Iino T."/>
            <person name="Kitahara M."/>
            <person name="Oshida Y."/>
            <person name="Iida T."/>
            <person name="Kudo T."/>
            <person name="Itoh T."/>
            <person name="Ahmed I."/>
            <person name="Ohkuma M."/>
        </authorList>
    </citation>
    <scope>NUCLEOTIDE SEQUENCE [LARGE SCALE GENOMIC DNA]</scope>
    <source>
        <strain evidence="6 7">JCM 21738</strain>
    </source>
</reference>
<accession>W4RRI3</accession>
<dbReference type="AlphaFoldDB" id="W4RRI3"/>
<keyword evidence="4" id="KW-0472">Membrane</keyword>
<name>W4RRI3_9BACI</name>
<dbReference type="eggNOG" id="COG3339">
    <property type="taxonomic scope" value="Bacteria"/>
</dbReference>
<evidence type="ECO:0000259" key="5">
    <source>
        <dbReference type="Pfam" id="PF06803"/>
    </source>
</evidence>
<comment type="subcellular location">
    <subcellularLocation>
        <location evidence="1">Endomembrane system</location>
        <topology evidence="1">Multi-pass membrane protein</topology>
    </subcellularLocation>
</comment>
<evidence type="ECO:0000313" key="7">
    <source>
        <dbReference type="Proteomes" id="UP000018949"/>
    </source>
</evidence>